<organism evidence="4 5">
    <name type="scientific">Colletotrichum cuscutae</name>
    <dbReference type="NCBI Taxonomy" id="1209917"/>
    <lineage>
        <taxon>Eukaryota</taxon>
        <taxon>Fungi</taxon>
        <taxon>Dikarya</taxon>
        <taxon>Ascomycota</taxon>
        <taxon>Pezizomycotina</taxon>
        <taxon>Sordariomycetes</taxon>
        <taxon>Hypocreomycetidae</taxon>
        <taxon>Glomerellales</taxon>
        <taxon>Glomerellaceae</taxon>
        <taxon>Colletotrichum</taxon>
        <taxon>Colletotrichum acutatum species complex</taxon>
    </lineage>
</organism>
<sequence length="702" mass="77820">RPGHAGLVYPSGQSTCPWASRVPCCFPSLPVQGMLGATVMATRPRKRSQPMDEDPPLFSYSTASASVPTTTPSSTPASTPSPGDNNTNINVQDSQIWSPVGDSEFPWFSHGANTPRQRRRLSKPLEDDQPLARSKPSIPDPSTTSTRHGALYGPPVSPHPPPDVIFSPRLPTIEADSAEDLDLTNPFEDNADDADRLVLGKTRIQAGTIIDGYIKFHSGKSRAANLPRRQAAIQPSDPQALLSELCSQTFLFEAGLEDNCDKNLFQFYVKAWCSGRSVLHKTNCWLVNIPRIMKDSSCVKHAMLALAGTYVLDYQPEESIRQVVNAHYKRAVLLLTMALREEARNPSPTENESNSLIAAVTLLNMIDVVSPEQRRPPSAVPRWLEGARLACRLLDKSDPGHRFWVPSNIQPSDMQMGNMIIAARAAIIALPMAPLDSKDTGEQFSWLCQGTEPETRRIHGGCGMSPILLSRFAQITQLAAWLWEDPSTNDFHMKSSSRIVRQDLGRLHQWTQPAAESPSSSATTRSDQSRDTSDKRAIEDRIKRNDFGLVMDAESMTEVTAEAWRLAALIYLRCRLERLPRSHPDVVSEVDQLVKCIDMMPTYGTFFTAQSPFFPVFLLGIVATTEAHSLCALNWFRSVVSTSCRSSVPPAFNSLLRIRHWITANVDDNIPSDLPDLISERHSWWEPLVAHIVSTEGTLCLI</sequence>
<dbReference type="GO" id="GO:0000976">
    <property type="term" value="F:transcription cis-regulatory region binding"/>
    <property type="evidence" value="ECO:0007669"/>
    <property type="project" value="TreeGrafter"/>
</dbReference>
<keyword evidence="2" id="KW-0539">Nucleus</keyword>
<evidence type="ECO:0000256" key="1">
    <source>
        <dbReference type="ARBA" id="ARBA00004123"/>
    </source>
</evidence>
<reference evidence="4" key="1">
    <citation type="submission" date="2016-11" db="EMBL/GenBank/DDBJ databases">
        <title>The genome sequence of Colletotrichum cuscutae.</title>
        <authorList>
            <person name="Baroncelli R."/>
        </authorList>
    </citation>
    <scope>NUCLEOTIDE SEQUENCE</scope>
    <source>
        <strain evidence="4">IMI 304802</strain>
    </source>
</reference>
<dbReference type="GO" id="GO:0045944">
    <property type="term" value="P:positive regulation of transcription by RNA polymerase II"/>
    <property type="evidence" value="ECO:0007669"/>
    <property type="project" value="TreeGrafter"/>
</dbReference>
<keyword evidence="5" id="KW-1185">Reference proteome</keyword>
<name>A0AAI9XM03_9PEZI</name>
<dbReference type="Proteomes" id="UP001239213">
    <property type="component" value="Unassembled WGS sequence"/>
</dbReference>
<feature type="region of interest" description="Disordered" evidence="3">
    <location>
        <begin position="43"/>
        <end position="162"/>
    </location>
</feature>
<protein>
    <submittedName>
        <fullName evidence="4">Uncharacterized protein</fullName>
    </submittedName>
</protein>
<comment type="caution">
    <text evidence="4">The sequence shown here is derived from an EMBL/GenBank/DDBJ whole genome shotgun (WGS) entry which is preliminary data.</text>
</comment>
<proteinExistence type="predicted"/>
<feature type="compositionally biased region" description="Basic and acidic residues" evidence="3">
    <location>
        <begin position="527"/>
        <end position="537"/>
    </location>
</feature>
<comment type="subcellular location">
    <subcellularLocation>
        <location evidence="1">Nucleus</location>
    </subcellularLocation>
</comment>
<feature type="region of interest" description="Disordered" evidence="3">
    <location>
        <begin position="510"/>
        <end position="537"/>
    </location>
</feature>
<feature type="compositionally biased region" description="Low complexity" evidence="3">
    <location>
        <begin position="511"/>
        <end position="526"/>
    </location>
</feature>
<dbReference type="GO" id="GO:0003700">
    <property type="term" value="F:DNA-binding transcription factor activity"/>
    <property type="evidence" value="ECO:0007669"/>
    <property type="project" value="TreeGrafter"/>
</dbReference>
<dbReference type="PANTHER" id="PTHR37534">
    <property type="entry name" value="TRANSCRIPTIONAL ACTIVATOR PROTEIN UGA3"/>
    <property type="match status" value="1"/>
</dbReference>
<accession>A0AAI9XM03</accession>
<evidence type="ECO:0000256" key="2">
    <source>
        <dbReference type="ARBA" id="ARBA00023242"/>
    </source>
</evidence>
<dbReference type="Pfam" id="PF11951">
    <property type="entry name" value="Fungal_trans_2"/>
    <property type="match status" value="1"/>
</dbReference>
<evidence type="ECO:0000313" key="5">
    <source>
        <dbReference type="Proteomes" id="UP001239213"/>
    </source>
</evidence>
<dbReference type="AlphaFoldDB" id="A0AAI9XM03"/>
<dbReference type="InterPro" id="IPR021858">
    <property type="entry name" value="Fun_TF"/>
</dbReference>
<feature type="compositionally biased region" description="Low complexity" evidence="3">
    <location>
        <begin position="61"/>
        <end position="82"/>
    </location>
</feature>
<gene>
    <name evidence="4" type="ORF">CCUS01_01862</name>
</gene>
<dbReference type="PANTHER" id="PTHR37534:SF7">
    <property type="entry name" value="TRANSCRIPTIONAL ACTIVATOR PROTEIN UGA3"/>
    <property type="match status" value="1"/>
</dbReference>
<dbReference type="EMBL" id="MPDP01000293">
    <property type="protein sequence ID" value="KAK1452846.1"/>
    <property type="molecule type" value="Genomic_DNA"/>
</dbReference>
<feature type="compositionally biased region" description="Polar residues" evidence="3">
    <location>
        <begin position="83"/>
        <end position="97"/>
    </location>
</feature>
<evidence type="ECO:0000256" key="3">
    <source>
        <dbReference type="SAM" id="MobiDB-lite"/>
    </source>
</evidence>
<evidence type="ECO:0000313" key="4">
    <source>
        <dbReference type="EMBL" id="KAK1452846.1"/>
    </source>
</evidence>
<dbReference type="GO" id="GO:0005634">
    <property type="term" value="C:nucleus"/>
    <property type="evidence" value="ECO:0007669"/>
    <property type="project" value="UniProtKB-SubCell"/>
</dbReference>
<feature type="non-terminal residue" evidence="4">
    <location>
        <position position="1"/>
    </location>
</feature>